<reference evidence="2 3" key="1">
    <citation type="submission" date="2014-04" db="EMBL/GenBank/DDBJ databases">
        <authorList>
            <consortium name="DOE Joint Genome Institute"/>
            <person name="Kuo A."/>
            <person name="Tarkka M."/>
            <person name="Buscot F."/>
            <person name="Kohler A."/>
            <person name="Nagy L.G."/>
            <person name="Floudas D."/>
            <person name="Copeland A."/>
            <person name="Barry K.W."/>
            <person name="Cichocki N."/>
            <person name="Veneault-Fourrey C."/>
            <person name="LaButti K."/>
            <person name="Lindquist E.A."/>
            <person name="Lipzen A."/>
            <person name="Lundell T."/>
            <person name="Morin E."/>
            <person name="Murat C."/>
            <person name="Sun H."/>
            <person name="Tunlid A."/>
            <person name="Henrissat B."/>
            <person name="Grigoriev I.V."/>
            <person name="Hibbett D.S."/>
            <person name="Martin F."/>
            <person name="Nordberg H.P."/>
            <person name="Cantor M.N."/>
            <person name="Hua S.X."/>
        </authorList>
    </citation>
    <scope>NUCLEOTIDE SEQUENCE [LARGE SCALE GENOMIC DNA]</scope>
    <source>
        <strain evidence="2 3">F 1598</strain>
    </source>
</reference>
<protein>
    <submittedName>
        <fullName evidence="2">Uncharacterized protein</fullName>
    </submittedName>
</protein>
<sequence length="685" mass="76404">MGRPAWASKEQWTWLKSQAVEYLKIKGKKMETAKFWPVFLDKWQKQWPKPALFDLVGNDGNGANAGASTADASNEADMDDAVVDVAVADATDQSASTKKGKAKKPLTVSIRLKQWMNNHTRSTSSGEGRLKRLDLTGKKPRPWQPYQAYSRLYYVSKLRPIIAAGYLEYLATVPAGEEPDSQFKYRNHQLRLMLEEETDEVKVEVKEMIMSMVFQTGKTATGMNFTEAYPDLKGTMTGSFNTFAHKCLIIDTHGTARISPEKEKTPTPDSSTSTGTAGEHRDDLALVVSGGGGDTIGVDKPIDLPEPETQPIDEMVPNAGTSNETETAIHRNDQTSEVMTSGVADENSDNNAGGNGNDVAMRSEHMAGPAPAVAKAPANEMPIRYLDGNVAAVIAGSQTNKAAQEQAILDTAYQARLRLTERINNEQASNVLAGQPPLSANISALNSESTPKTIPPLHISALSNMTSTESADIDMLDMSPKATSATSTNLKTIPSWMTDARKRFKSVFTTANEKSIVELWLEFEELLGYPNDRKIRLTKDMRPQQLSDWMQRHRLWDKAPPVDKASEFGATWKAWWKTLQPEWRIPDDDAHPWPLVRDLPQNERWQKLVKGGRNGFVLVSLSLTWWMMREKDESRKTVESSSAFADVQWALEQMIQVLHAQREQGREGEDEREDKEDPNTRPKKR</sequence>
<gene>
    <name evidence="2" type="ORF">PILCRDRAFT_1325</name>
</gene>
<dbReference type="Proteomes" id="UP000054166">
    <property type="component" value="Unassembled WGS sequence"/>
</dbReference>
<evidence type="ECO:0000313" key="3">
    <source>
        <dbReference type="Proteomes" id="UP000054166"/>
    </source>
</evidence>
<accession>A0A0C3CN82</accession>
<dbReference type="AlphaFoldDB" id="A0A0C3CN82"/>
<evidence type="ECO:0000313" key="2">
    <source>
        <dbReference type="EMBL" id="KIM91122.1"/>
    </source>
</evidence>
<dbReference type="InParanoid" id="A0A0C3CN82"/>
<feature type="compositionally biased region" description="Low complexity" evidence="1">
    <location>
        <begin position="267"/>
        <end position="276"/>
    </location>
</feature>
<organism evidence="2 3">
    <name type="scientific">Piloderma croceum (strain F 1598)</name>
    <dbReference type="NCBI Taxonomy" id="765440"/>
    <lineage>
        <taxon>Eukaryota</taxon>
        <taxon>Fungi</taxon>
        <taxon>Dikarya</taxon>
        <taxon>Basidiomycota</taxon>
        <taxon>Agaricomycotina</taxon>
        <taxon>Agaricomycetes</taxon>
        <taxon>Agaricomycetidae</taxon>
        <taxon>Atheliales</taxon>
        <taxon>Atheliaceae</taxon>
        <taxon>Piloderma</taxon>
    </lineage>
</organism>
<feature type="region of interest" description="Disordered" evidence="1">
    <location>
        <begin position="255"/>
        <end position="281"/>
    </location>
</feature>
<proteinExistence type="predicted"/>
<keyword evidence="3" id="KW-1185">Reference proteome</keyword>
<evidence type="ECO:0000256" key="1">
    <source>
        <dbReference type="SAM" id="MobiDB-lite"/>
    </source>
</evidence>
<dbReference type="HOGENOM" id="CLU_373016_0_0_1"/>
<feature type="region of interest" description="Disordered" evidence="1">
    <location>
        <begin position="660"/>
        <end position="685"/>
    </location>
</feature>
<dbReference type="EMBL" id="KN832972">
    <property type="protein sequence ID" value="KIM91122.1"/>
    <property type="molecule type" value="Genomic_DNA"/>
</dbReference>
<name>A0A0C3CN82_PILCF</name>
<reference evidence="3" key="2">
    <citation type="submission" date="2015-01" db="EMBL/GenBank/DDBJ databases">
        <title>Evolutionary Origins and Diversification of the Mycorrhizal Mutualists.</title>
        <authorList>
            <consortium name="DOE Joint Genome Institute"/>
            <consortium name="Mycorrhizal Genomics Consortium"/>
            <person name="Kohler A."/>
            <person name="Kuo A."/>
            <person name="Nagy L.G."/>
            <person name="Floudas D."/>
            <person name="Copeland A."/>
            <person name="Barry K.W."/>
            <person name="Cichocki N."/>
            <person name="Veneault-Fourrey C."/>
            <person name="LaButti K."/>
            <person name="Lindquist E.A."/>
            <person name="Lipzen A."/>
            <person name="Lundell T."/>
            <person name="Morin E."/>
            <person name="Murat C."/>
            <person name="Riley R."/>
            <person name="Ohm R."/>
            <person name="Sun H."/>
            <person name="Tunlid A."/>
            <person name="Henrissat B."/>
            <person name="Grigoriev I.V."/>
            <person name="Hibbett D.S."/>
            <person name="Martin F."/>
        </authorList>
    </citation>
    <scope>NUCLEOTIDE SEQUENCE [LARGE SCALE GENOMIC DNA]</scope>
    <source>
        <strain evidence="3">F 1598</strain>
    </source>
</reference>
<dbReference type="OrthoDB" id="3250313at2759"/>
<dbReference type="STRING" id="765440.A0A0C3CN82"/>